<evidence type="ECO:0000313" key="1">
    <source>
        <dbReference type="EMBL" id="GBC03982.1"/>
    </source>
</evidence>
<evidence type="ECO:0000313" key="2">
    <source>
        <dbReference type="Proteomes" id="UP000247702"/>
    </source>
</evidence>
<gene>
    <name evidence="1" type="ORF">RclHR1_05430012</name>
</gene>
<dbReference type="EMBL" id="BEXD01003919">
    <property type="protein sequence ID" value="GBC03982.1"/>
    <property type="molecule type" value="Genomic_DNA"/>
</dbReference>
<keyword evidence="2" id="KW-1185">Reference proteome</keyword>
<sequence>MPKLITAYFYRRNAETVINSRRRAPDVLLYTNWTLMKGTPDVLVYTNRSLKRYCRTNYTNWSLSERKIHEQIFLPIPRKEYKNHLVYSNENYDKEFQWPSKTYDLKKSEINEIKSYLSVIDNKAAEMKLSDFETRGLKFGRLITSDRQTRIEVDRWAHI</sequence>
<comment type="caution">
    <text evidence="1">The sequence shown here is derived from an EMBL/GenBank/DDBJ whole genome shotgun (WGS) entry which is preliminary data.</text>
</comment>
<name>A0A2Z6S5M1_9GLOM</name>
<dbReference type="Proteomes" id="UP000247702">
    <property type="component" value="Unassembled WGS sequence"/>
</dbReference>
<dbReference type="AlphaFoldDB" id="A0A2Z6S5M1"/>
<reference evidence="1 2" key="1">
    <citation type="submission" date="2017-11" db="EMBL/GenBank/DDBJ databases">
        <title>The genome of Rhizophagus clarus HR1 reveals common genetic basis of auxotrophy among arbuscular mycorrhizal fungi.</title>
        <authorList>
            <person name="Kobayashi Y."/>
        </authorList>
    </citation>
    <scope>NUCLEOTIDE SEQUENCE [LARGE SCALE GENOMIC DNA]</scope>
    <source>
        <strain evidence="1 2">HR1</strain>
    </source>
</reference>
<organism evidence="1 2">
    <name type="scientific">Rhizophagus clarus</name>
    <dbReference type="NCBI Taxonomy" id="94130"/>
    <lineage>
        <taxon>Eukaryota</taxon>
        <taxon>Fungi</taxon>
        <taxon>Fungi incertae sedis</taxon>
        <taxon>Mucoromycota</taxon>
        <taxon>Glomeromycotina</taxon>
        <taxon>Glomeromycetes</taxon>
        <taxon>Glomerales</taxon>
        <taxon>Glomeraceae</taxon>
        <taxon>Rhizophagus</taxon>
    </lineage>
</organism>
<accession>A0A2Z6S5M1</accession>
<proteinExistence type="predicted"/>
<protein>
    <submittedName>
        <fullName evidence="1">Uncharacterized protein</fullName>
    </submittedName>
</protein>